<dbReference type="Proteomes" id="UP000632774">
    <property type="component" value="Unassembled WGS sequence"/>
</dbReference>
<comment type="caution">
    <text evidence="1">The sequence shown here is derived from an EMBL/GenBank/DDBJ whole genome shotgun (WGS) entry which is preliminary data.</text>
</comment>
<keyword evidence="2" id="KW-1185">Reference proteome</keyword>
<gene>
    <name evidence="1" type="ORF">IRJ18_08940</name>
</gene>
<reference evidence="1 2" key="1">
    <citation type="submission" date="2020-10" db="EMBL/GenBank/DDBJ databases">
        <title>Mucilaginibacter mali sp. nov., isolated from rhizosphere soil of apple orchard.</title>
        <authorList>
            <person name="Lee J.-S."/>
            <person name="Kim H.S."/>
            <person name="Kim J.-S."/>
        </authorList>
    </citation>
    <scope>NUCLEOTIDE SEQUENCE [LARGE SCALE GENOMIC DNA]</scope>
    <source>
        <strain evidence="1 2">KCTC 23157</strain>
    </source>
</reference>
<proteinExistence type="predicted"/>
<evidence type="ECO:0000313" key="1">
    <source>
        <dbReference type="EMBL" id="MBE9666483.1"/>
    </source>
</evidence>
<dbReference type="EMBL" id="JADFFM010000001">
    <property type="protein sequence ID" value="MBE9666483.1"/>
    <property type="molecule type" value="Genomic_DNA"/>
</dbReference>
<dbReference type="RefSeq" id="WP_194105838.1">
    <property type="nucleotide sequence ID" value="NZ_JADFFM010000001.1"/>
</dbReference>
<protein>
    <submittedName>
        <fullName evidence="1">Uncharacterized protein</fullName>
    </submittedName>
</protein>
<evidence type="ECO:0000313" key="2">
    <source>
        <dbReference type="Proteomes" id="UP000632774"/>
    </source>
</evidence>
<sequence>MDNFTLIVADMLGKEITFDYKDLVRYERDGEHTILILRNRIPDESETRQMTALSIEGLERLIADGKAAK</sequence>
<accession>A0ABR9XGG5</accession>
<organism evidence="1 2">
    <name type="scientific">Mucilaginibacter boryungensis</name>
    <dbReference type="NCBI Taxonomy" id="768480"/>
    <lineage>
        <taxon>Bacteria</taxon>
        <taxon>Pseudomonadati</taxon>
        <taxon>Bacteroidota</taxon>
        <taxon>Sphingobacteriia</taxon>
        <taxon>Sphingobacteriales</taxon>
        <taxon>Sphingobacteriaceae</taxon>
        <taxon>Mucilaginibacter</taxon>
    </lineage>
</organism>
<name>A0ABR9XGG5_9SPHI</name>